<feature type="transmembrane region" description="Helical" evidence="1">
    <location>
        <begin position="34"/>
        <end position="52"/>
    </location>
</feature>
<gene>
    <name evidence="2" type="ORF">SAMN06265222_10423</name>
</gene>
<dbReference type="Proteomes" id="UP001158067">
    <property type="component" value="Unassembled WGS sequence"/>
</dbReference>
<name>A0ABY1PY82_9BACT</name>
<keyword evidence="3" id="KW-1185">Reference proteome</keyword>
<keyword evidence="1" id="KW-0812">Transmembrane</keyword>
<evidence type="ECO:0000256" key="1">
    <source>
        <dbReference type="SAM" id="Phobius"/>
    </source>
</evidence>
<feature type="transmembrane region" description="Helical" evidence="1">
    <location>
        <begin position="7"/>
        <end position="28"/>
    </location>
</feature>
<dbReference type="EMBL" id="FXUG01000004">
    <property type="protein sequence ID" value="SMP52926.1"/>
    <property type="molecule type" value="Genomic_DNA"/>
</dbReference>
<keyword evidence="1" id="KW-1133">Transmembrane helix</keyword>
<comment type="caution">
    <text evidence="2">The sequence shown here is derived from an EMBL/GenBank/DDBJ whole genome shotgun (WGS) entry which is preliminary data.</text>
</comment>
<organism evidence="2 3">
    <name type="scientific">Neorhodopirellula lusitana</name>
    <dbReference type="NCBI Taxonomy" id="445327"/>
    <lineage>
        <taxon>Bacteria</taxon>
        <taxon>Pseudomonadati</taxon>
        <taxon>Planctomycetota</taxon>
        <taxon>Planctomycetia</taxon>
        <taxon>Pirellulales</taxon>
        <taxon>Pirellulaceae</taxon>
        <taxon>Neorhodopirellula</taxon>
    </lineage>
</organism>
<keyword evidence="1" id="KW-0472">Membrane</keyword>
<sequence>MTELLAECPLIVSLMLGVLAIGLLYGWLQTGKKPLAAAGLLVALCVPAAWAISENWVTDRERIEMVIHQLAIAVESNDHDTALAIIADEATQRQAAAELPQWIFSEAKVGSIRSIDITNDMDPAQADVDMTVKVQVSSKRGGMQNIRVPRRLLLTFEKRGDNDSIYGGWVVIRYRHLPIVGNADGYTTTPIPTSL</sequence>
<evidence type="ECO:0000313" key="3">
    <source>
        <dbReference type="Proteomes" id="UP001158067"/>
    </source>
</evidence>
<proteinExistence type="predicted"/>
<reference evidence="2 3" key="1">
    <citation type="submission" date="2017-05" db="EMBL/GenBank/DDBJ databases">
        <authorList>
            <person name="Varghese N."/>
            <person name="Submissions S."/>
        </authorList>
    </citation>
    <scope>NUCLEOTIDE SEQUENCE [LARGE SCALE GENOMIC DNA]</scope>
    <source>
        <strain evidence="2 3">DSM 25457</strain>
    </source>
</reference>
<dbReference type="RefSeq" id="WP_283432216.1">
    <property type="nucleotide sequence ID" value="NZ_FXUG01000004.1"/>
</dbReference>
<protein>
    <submittedName>
        <fullName evidence="2">Uncharacterized protein</fullName>
    </submittedName>
</protein>
<evidence type="ECO:0000313" key="2">
    <source>
        <dbReference type="EMBL" id="SMP52926.1"/>
    </source>
</evidence>
<accession>A0ABY1PY82</accession>